<dbReference type="AlphaFoldDB" id="M0B2L6"/>
<reference evidence="4 5" key="1">
    <citation type="journal article" date="2014" name="PLoS Genet.">
        <title>Phylogenetically driven sequencing of extremely halophilic archaea reveals strategies for static and dynamic osmo-response.</title>
        <authorList>
            <person name="Becker E.A."/>
            <person name="Seitzer P.M."/>
            <person name="Tritt A."/>
            <person name="Larsen D."/>
            <person name="Krusor M."/>
            <person name="Yao A.I."/>
            <person name="Wu D."/>
            <person name="Madern D."/>
            <person name="Eisen J.A."/>
            <person name="Darling A.E."/>
            <person name="Facciotti M.T."/>
        </authorList>
    </citation>
    <scope>NUCLEOTIDE SEQUENCE [LARGE SCALE GENOMIC DNA]</scope>
    <source>
        <strain evidence="4 5">DSM 13077</strain>
    </source>
</reference>
<dbReference type="Pfam" id="PF23379">
    <property type="entry name" value="DUF7096"/>
    <property type="match status" value="1"/>
</dbReference>
<accession>M0B2L6</accession>
<dbReference type="InterPro" id="IPR055520">
    <property type="entry name" value="DUF7094"/>
</dbReference>
<dbReference type="Pfam" id="PF23374">
    <property type="entry name" value="Fn3_arc"/>
    <property type="match status" value="1"/>
</dbReference>
<name>M0B2L6_9EURY</name>
<dbReference type="InterPro" id="IPR055522">
    <property type="entry name" value="DUF7096"/>
</dbReference>
<evidence type="ECO:0000313" key="5">
    <source>
        <dbReference type="Proteomes" id="UP000011591"/>
    </source>
</evidence>
<feature type="domain" description="Fibronectin-III type-like" evidence="1">
    <location>
        <begin position="337"/>
        <end position="407"/>
    </location>
</feature>
<gene>
    <name evidence="4" type="ORF">C480_11064</name>
</gene>
<feature type="domain" description="DUF7094" evidence="2">
    <location>
        <begin position="222"/>
        <end position="327"/>
    </location>
</feature>
<comment type="caution">
    <text evidence="4">The sequence shown here is derived from an EMBL/GenBank/DDBJ whole genome shotgun (WGS) entry which is preliminary data.</text>
</comment>
<organism evidence="4 5">
    <name type="scientific">Natrialba aegyptia DSM 13077</name>
    <dbReference type="NCBI Taxonomy" id="1227491"/>
    <lineage>
        <taxon>Archaea</taxon>
        <taxon>Methanobacteriati</taxon>
        <taxon>Methanobacteriota</taxon>
        <taxon>Stenosarchaea group</taxon>
        <taxon>Halobacteria</taxon>
        <taxon>Halobacteriales</taxon>
        <taxon>Natrialbaceae</taxon>
        <taxon>Natrialba</taxon>
    </lineage>
</organism>
<dbReference type="InterPro" id="IPR056397">
    <property type="entry name" value="Fn3_arc"/>
</dbReference>
<proteinExistence type="predicted"/>
<dbReference type="PATRIC" id="fig|1227491.4.peg.2269"/>
<evidence type="ECO:0000259" key="2">
    <source>
        <dbReference type="Pfam" id="PF23375"/>
    </source>
</evidence>
<dbReference type="Proteomes" id="UP000011591">
    <property type="component" value="Unassembled WGS sequence"/>
</dbReference>
<dbReference type="Pfam" id="PF23375">
    <property type="entry name" value="DUF7094"/>
    <property type="match status" value="1"/>
</dbReference>
<sequence>MNNAAPALLALLLVCSLPAMTVVAASPEQEASTGGSANQHYRLQEGAQETPVAIENTTNQLPLSGGIQGSHAETGADLGTSLASSSIQMQVDYEQYALVDQEFAQATNDEQVAMIQAAYNRTQERINALDERERTAVRAHADGDLSDTELIQVYLETYHEAVALSDLLTDLKVRADQVSDYSLPAQQPRTDQKTLDFYTSTIRTNIADASQSIRSGNTYEYRIQTSQNGYRLSTLSGDSYLIETARFDNRDTTEQNQYQSQDEAQERLKELYPWTLSHRGSHTQDNSVENFYWLSLDHPHGELSTYLDGGTGDIYQEIQVVSADSLPTVESKTKSWNSSFEVTLNKTPAHGPVELTATDVDTGEPIQATIMIDGVEIGETDENGQLEYLPPTEAYDLAINGESSRVSTGIPW</sequence>
<evidence type="ECO:0000313" key="4">
    <source>
        <dbReference type="EMBL" id="ELZ05146.1"/>
    </source>
</evidence>
<evidence type="ECO:0000259" key="3">
    <source>
        <dbReference type="Pfam" id="PF23379"/>
    </source>
</evidence>
<evidence type="ECO:0000259" key="1">
    <source>
        <dbReference type="Pfam" id="PF23374"/>
    </source>
</evidence>
<keyword evidence="5" id="KW-1185">Reference proteome</keyword>
<feature type="domain" description="DUF7096" evidence="3">
    <location>
        <begin position="1"/>
        <end position="212"/>
    </location>
</feature>
<dbReference type="RefSeq" id="WP_006665669.1">
    <property type="nucleotide sequence ID" value="NZ_AOIP01000029.1"/>
</dbReference>
<dbReference type="EMBL" id="AOIP01000029">
    <property type="protein sequence ID" value="ELZ05146.1"/>
    <property type="molecule type" value="Genomic_DNA"/>
</dbReference>
<protein>
    <submittedName>
        <fullName evidence="4">Uncharacterized protein</fullName>
    </submittedName>
</protein>